<keyword evidence="2" id="KW-1185">Reference proteome</keyword>
<reference evidence="2" key="1">
    <citation type="journal article" date="2023" name="Hortic. Res.">
        <title>A chromosome-level phased genome enabling allele-level studies in sweet orange: a case study on citrus Huanglongbing tolerance.</title>
        <authorList>
            <person name="Wu B."/>
            <person name="Yu Q."/>
            <person name="Deng Z."/>
            <person name="Duan Y."/>
            <person name="Luo F."/>
            <person name="Gmitter F. Jr."/>
        </authorList>
    </citation>
    <scope>NUCLEOTIDE SEQUENCE [LARGE SCALE GENOMIC DNA]</scope>
    <source>
        <strain evidence="2">cv. Valencia</strain>
    </source>
</reference>
<sequence>MHSTDRLPVRSTPQNQPIKRHNTARYYAHRVRESLTTRVSKTLCIIFLSLLLVAGIILFVLYLSLRPHRPRIFIHEFSIPALAQPNGFENAEIIFNVTARNSNQHVGIYFDSVEGSVYYKNQQVGATPLADTFFQEPKTTTILHATLSGATLTVNSRRWMEFMHDRGQGKVGFRLEIKSTIRFQVSTWDSKRHTMHATCDVFVGTDGFILPAYKDKRCPLYFT</sequence>
<gene>
    <name evidence="1" type="ORF">KPL71_005559</name>
</gene>
<name>A0ACB8NEC2_CITSI</name>
<comment type="caution">
    <text evidence="1">The sequence shown here is derived from an EMBL/GenBank/DDBJ whole genome shotgun (WGS) entry which is preliminary data.</text>
</comment>
<organism evidence="1 2">
    <name type="scientific">Citrus sinensis</name>
    <name type="common">Sweet orange</name>
    <name type="synonym">Citrus aurantium var. sinensis</name>
    <dbReference type="NCBI Taxonomy" id="2711"/>
    <lineage>
        <taxon>Eukaryota</taxon>
        <taxon>Viridiplantae</taxon>
        <taxon>Streptophyta</taxon>
        <taxon>Embryophyta</taxon>
        <taxon>Tracheophyta</taxon>
        <taxon>Spermatophyta</taxon>
        <taxon>Magnoliopsida</taxon>
        <taxon>eudicotyledons</taxon>
        <taxon>Gunneridae</taxon>
        <taxon>Pentapetalae</taxon>
        <taxon>rosids</taxon>
        <taxon>malvids</taxon>
        <taxon>Sapindales</taxon>
        <taxon>Rutaceae</taxon>
        <taxon>Aurantioideae</taxon>
        <taxon>Citrus</taxon>
    </lineage>
</organism>
<protein>
    <submittedName>
        <fullName evidence="1">LEA 2 domain-containing protein</fullName>
    </submittedName>
</protein>
<accession>A0ACB8NEC2</accession>
<dbReference type="EMBL" id="CM039171">
    <property type="protein sequence ID" value="KAH9796517.1"/>
    <property type="molecule type" value="Genomic_DNA"/>
</dbReference>
<evidence type="ECO:0000313" key="1">
    <source>
        <dbReference type="EMBL" id="KAH9796517.1"/>
    </source>
</evidence>
<proteinExistence type="predicted"/>
<dbReference type="Proteomes" id="UP000829398">
    <property type="component" value="Chromosome 2"/>
</dbReference>
<evidence type="ECO:0000313" key="2">
    <source>
        <dbReference type="Proteomes" id="UP000829398"/>
    </source>
</evidence>